<evidence type="ECO:0000313" key="10">
    <source>
        <dbReference type="Proteomes" id="UP001150538"/>
    </source>
</evidence>
<reference evidence="9" key="1">
    <citation type="submission" date="2022-07" db="EMBL/GenBank/DDBJ databases">
        <title>Phylogenomic reconstructions and comparative analyses of Kickxellomycotina fungi.</title>
        <authorList>
            <person name="Reynolds N.K."/>
            <person name="Stajich J.E."/>
            <person name="Barry K."/>
            <person name="Grigoriev I.V."/>
            <person name="Crous P."/>
            <person name="Smith M.E."/>
        </authorList>
    </citation>
    <scope>NUCLEOTIDE SEQUENCE</scope>
    <source>
        <strain evidence="9">NBRC 100468</strain>
    </source>
</reference>
<evidence type="ECO:0000256" key="5">
    <source>
        <dbReference type="ARBA" id="ARBA00022989"/>
    </source>
</evidence>
<evidence type="ECO:0000256" key="3">
    <source>
        <dbReference type="ARBA" id="ARBA00022692"/>
    </source>
</evidence>
<keyword evidence="4 7" id="KW-0256">Endoplasmic reticulum</keyword>
<evidence type="ECO:0000256" key="8">
    <source>
        <dbReference type="SAM" id="MobiDB-lite"/>
    </source>
</evidence>
<gene>
    <name evidence="9" type="ORF">H4219_001006</name>
</gene>
<name>A0A9W8A747_9FUNG</name>
<evidence type="ECO:0000256" key="7">
    <source>
        <dbReference type="RuleBase" id="RU363059"/>
    </source>
</evidence>
<keyword evidence="3 7" id="KW-0812">Transmembrane</keyword>
<comment type="function">
    <text evidence="7">May be involved in the degradation of misfolded endoplasmic reticulum (ER) luminal proteins.</text>
</comment>
<keyword evidence="5 7" id="KW-1133">Transmembrane helix</keyword>
<dbReference type="EMBL" id="JANBPU010000008">
    <property type="protein sequence ID" value="KAJ1920953.1"/>
    <property type="molecule type" value="Genomic_DNA"/>
</dbReference>
<accession>A0A9W8A747</accession>
<keyword evidence="6 7" id="KW-0472">Membrane</keyword>
<evidence type="ECO:0000256" key="2">
    <source>
        <dbReference type="ARBA" id="ARBA00008917"/>
    </source>
</evidence>
<keyword evidence="10" id="KW-1185">Reference proteome</keyword>
<comment type="subcellular location">
    <subcellularLocation>
        <location evidence="1 7">Endoplasmic reticulum membrane</location>
        <topology evidence="1 7">Multi-pass membrane protein</topology>
    </subcellularLocation>
</comment>
<evidence type="ECO:0000313" key="9">
    <source>
        <dbReference type="EMBL" id="KAJ1920953.1"/>
    </source>
</evidence>
<protein>
    <recommendedName>
        <fullName evidence="7">Derlin</fullName>
    </recommendedName>
</protein>
<proteinExistence type="inferred from homology"/>
<comment type="caution">
    <text evidence="9">The sequence shown here is derived from an EMBL/GenBank/DDBJ whole genome shotgun (WGS) entry which is preliminary data.</text>
</comment>
<organism evidence="9 10">
    <name type="scientific">Mycoemilia scoparia</name>
    <dbReference type="NCBI Taxonomy" id="417184"/>
    <lineage>
        <taxon>Eukaryota</taxon>
        <taxon>Fungi</taxon>
        <taxon>Fungi incertae sedis</taxon>
        <taxon>Zoopagomycota</taxon>
        <taxon>Kickxellomycotina</taxon>
        <taxon>Kickxellomycetes</taxon>
        <taxon>Kickxellales</taxon>
        <taxon>Kickxellaceae</taxon>
        <taxon>Mycoemilia</taxon>
    </lineage>
</organism>
<dbReference type="OrthoDB" id="1716531at2759"/>
<dbReference type="PANTHER" id="PTHR11009">
    <property type="entry name" value="DER1-LIKE PROTEIN, DERLIN"/>
    <property type="match status" value="1"/>
</dbReference>
<evidence type="ECO:0000256" key="6">
    <source>
        <dbReference type="ARBA" id="ARBA00023136"/>
    </source>
</evidence>
<dbReference type="GO" id="GO:0006950">
    <property type="term" value="P:response to stress"/>
    <property type="evidence" value="ECO:0007669"/>
    <property type="project" value="UniProtKB-ARBA"/>
</dbReference>
<comment type="caution">
    <text evidence="7">Lacks conserved residue(s) required for the propagation of feature annotation.</text>
</comment>
<dbReference type="GO" id="GO:0005789">
    <property type="term" value="C:endoplasmic reticulum membrane"/>
    <property type="evidence" value="ECO:0007669"/>
    <property type="project" value="UniProtKB-SubCell"/>
</dbReference>
<feature type="compositionally biased region" description="Polar residues" evidence="8">
    <location>
        <begin position="73"/>
        <end position="86"/>
    </location>
</feature>
<sequence length="114" mass="13038">MFGFSFKGIYLPYAWLFLEFLFKGGVLPFGGFIGIASAYFYYYLKYEYPSQGGIDYLETPAFFRHTFQRLQNSGNTRRATQNTQNRYGARTPVEGDITNSTNPRRRAGVRLGGS</sequence>
<feature type="transmembrane region" description="Helical" evidence="7">
    <location>
        <begin position="20"/>
        <end position="44"/>
    </location>
</feature>
<evidence type="ECO:0000256" key="1">
    <source>
        <dbReference type="ARBA" id="ARBA00004477"/>
    </source>
</evidence>
<dbReference type="InterPro" id="IPR007599">
    <property type="entry name" value="DER1"/>
</dbReference>
<dbReference type="AlphaFoldDB" id="A0A9W8A747"/>
<dbReference type="Pfam" id="PF04511">
    <property type="entry name" value="DER1"/>
    <property type="match status" value="1"/>
</dbReference>
<evidence type="ECO:0000256" key="4">
    <source>
        <dbReference type="ARBA" id="ARBA00022824"/>
    </source>
</evidence>
<comment type="similarity">
    <text evidence="2 7">Belongs to the derlin family.</text>
</comment>
<dbReference type="Proteomes" id="UP001150538">
    <property type="component" value="Unassembled WGS sequence"/>
</dbReference>
<feature type="region of interest" description="Disordered" evidence="8">
    <location>
        <begin position="73"/>
        <end position="114"/>
    </location>
</feature>